<dbReference type="EMBL" id="CP047290">
    <property type="protein sequence ID" value="QUS37104.1"/>
    <property type="molecule type" value="Genomic_DNA"/>
</dbReference>
<reference evidence="1" key="1">
    <citation type="submission" date="2020-01" db="EMBL/GenBank/DDBJ databases">
        <authorList>
            <person name="Yang Y."/>
            <person name="Kwon Y.M."/>
        </authorList>
    </citation>
    <scope>NUCLEOTIDE SEQUENCE</scope>
    <source>
        <strain evidence="1">PG104</strain>
        <plasmid evidence="1">unnamed1</plasmid>
    </source>
</reference>
<gene>
    <name evidence="1" type="ORF">GR316_12055</name>
</gene>
<accession>A0A8J8MV50</accession>
<keyword evidence="2" id="KW-1185">Reference proteome</keyword>
<name>A0A8J8MV50_9RHOB</name>
<dbReference type="KEGG" id="fap:GR316_12055"/>
<evidence type="ECO:0000313" key="2">
    <source>
        <dbReference type="Proteomes" id="UP000679284"/>
    </source>
</evidence>
<dbReference type="RefSeq" id="WP_211785248.1">
    <property type="nucleotide sequence ID" value="NZ_CP047290.1"/>
</dbReference>
<organism evidence="1 2">
    <name type="scientific">Falsirhodobacter algicola</name>
    <dbReference type="NCBI Taxonomy" id="2692330"/>
    <lineage>
        <taxon>Bacteria</taxon>
        <taxon>Pseudomonadati</taxon>
        <taxon>Pseudomonadota</taxon>
        <taxon>Alphaproteobacteria</taxon>
        <taxon>Rhodobacterales</taxon>
        <taxon>Paracoccaceae</taxon>
        <taxon>Falsirhodobacter</taxon>
    </lineage>
</organism>
<dbReference type="Proteomes" id="UP000679284">
    <property type="component" value="Plasmid unnamed1"/>
</dbReference>
<evidence type="ECO:0000313" key="1">
    <source>
        <dbReference type="EMBL" id="QUS37104.1"/>
    </source>
</evidence>
<protein>
    <submittedName>
        <fullName evidence="1">Uncharacterized protein</fullName>
    </submittedName>
</protein>
<keyword evidence="1" id="KW-0614">Plasmid</keyword>
<dbReference type="AlphaFoldDB" id="A0A8J8MV50"/>
<proteinExistence type="predicted"/>
<sequence>MVMNSLSTIRLPPPPNVLDSSDMRVQELIHGHRFMQEQEPFMIVLETLAVCAATALGSVQPKPDAHETFHYALPHRRKMRFLLFQDRHLEQVIEDTAIPDHEKWQEWKKRVNTQFGEGQREPGAGTVHDAFAYLDDRFSRDINALRQAVRLLQSRELDVMHNRRWTSRFLAVTGPDMICTDMREARGSWSADRRFFGRGGELVYLMLNRSSRASEVSGLISKRLLSENDPMNRIAHALSDPSDTGASNTQIGYLPHLTLPAYDRLAEDWLNVLMCDRLPEGHLFEPLFRITGLNLIGYLAERAQDEVGASRPVPIVADLTDGGNQQLREEAKVHLNLHRDAANRAVRAFIERVLGGCNRWKMAVERSDPGLAKQALQERFGFTKGDGQRGNAATPAQQLEAFIEHAMQRDKNNIYRYLLPLAKASGAATSRQRVGPWFALDDGMLFALILANVSRTIELRDFVAELYRRYGLVIGPEEARKAFGRIHVERYEANLAALEARMTRLALTQRLSDDCAFVTNPYR</sequence>
<geneLocation type="plasmid" evidence="1 2">
    <name>unnamed1</name>
</geneLocation>